<sequence>MQGIFEVPQGRFRLKRLPERKHESLQAWDAADEYLLHYLAHEDTPAHDASIVILNDSFGALAVALHAYRPVAQSDSFLSQQATLANMRANRLEPNRVGLLDSLSLPEAGIDYLLVKVPKTLALLEYQLHTLRPLLKPDANIIAAGMVKNLPATVWKTLERLIGPTRPSQAIKKARLIFAQLEQNWVLPPNPYPVRYQLENSDWQICNHANVFSRDSLDIGTRFLLQHLPQDSRYRDFIDLGCGNGVVGLMLAKQFPDANIRFVDESFMAVASARENFEAAFAGQHKAEFNVADCLSGFEPDSADCIVCNPPFHQQYAIGDHIAWQMFQQAHQVLRKGGELRIIGNRHLNYHLSLKKLFGNWETVAGNAKFVIIKAFKR</sequence>
<evidence type="ECO:0000313" key="9">
    <source>
        <dbReference type="EMBL" id="WAR45684.1"/>
    </source>
</evidence>
<dbReference type="EC" id="2.1.1.174" evidence="6"/>
<dbReference type="InterPro" id="IPR007848">
    <property type="entry name" value="Small_mtfrase_dom"/>
</dbReference>
<dbReference type="Gene3D" id="3.40.50.150">
    <property type="entry name" value="Vaccinia Virus protein VP39"/>
    <property type="match status" value="2"/>
</dbReference>
<dbReference type="HAMAP" id="MF_01859">
    <property type="entry name" value="23SrRNA_methyltr_G"/>
    <property type="match status" value="1"/>
</dbReference>
<dbReference type="Pfam" id="PF05175">
    <property type="entry name" value="MTS"/>
    <property type="match status" value="1"/>
</dbReference>
<feature type="domain" description="RlmG N-terminal" evidence="8">
    <location>
        <begin position="5"/>
        <end position="182"/>
    </location>
</feature>
<organism evidence="9 10">
    <name type="scientific">Methylomonas rapida</name>
    <dbReference type="NCBI Taxonomy" id="2963939"/>
    <lineage>
        <taxon>Bacteria</taxon>
        <taxon>Pseudomonadati</taxon>
        <taxon>Pseudomonadota</taxon>
        <taxon>Gammaproteobacteria</taxon>
        <taxon>Methylococcales</taxon>
        <taxon>Methylococcaceae</taxon>
        <taxon>Methylomonas</taxon>
    </lineage>
</organism>
<keyword evidence="4 6" id="KW-0808">Transferase</keyword>
<evidence type="ECO:0000259" key="8">
    <source>
        <dbReference type="Pfam" id="PF26049"/>
    </source>
</evidence>
<dbReference type="PIRSF" id="PIRSF037565">
    <property type="entry name" value="RRNA_m2G_Mtase_RsmD_prd"/>
    <property type="match status" value="1"/>
</dbReference>
<evidence type="ECO:0000256" key="3">
    <source>
        <dbReference type="ARBA" id="ARBA00022603"/>
    </source>
</evidence>
<evidence type="ECO:0000256" key="5">
    <source>
        <dbReference type="ARBA" id="ARBA00022691"/>
    </source>
</evidence>
<dbReference type="PANTHER" id="PTHR47816">
    <property type="entry name" value="RIBOSOMAL RNA SMALL SUBUNIT METHYLTRANSFERASE C"/>
    <property type="match status" value="1"/>
</dbReference>
<protein>
    <recommendedName>
        <fullName evidence="6">Ribosomal RNA large subunit methyltransferase G</fullName>
        <ecNumber evidence="6">2.1.1.174</ecNumber>
    </recommendedName>
    <alternativeName>
        <fullName evidence="6">23S rRNA m2G1835 methyltransferase</fullName>
    </alternativeName>
    <alternativeName>
        <fullName evidence="6">rRNA (guanine-N(2)-)-methyltransferase RlmG</fullName>
    </alternativeName>
</protein>
<dbReference type="EMBL" id="CP113517">
    <property type="protein sequence ID" value="WAR45684.1"/>
    <property type="molecule type" value="Genomic_DNA"/>
</dbReference>
<dbReference type="SUPFAM" id="SSF53335">
    <property type="entry name" value="S-adenosyl-L-methionine-dependent methyltransferases"/>
    <property type="match status" value="1"/>
</dbReference>
<dbReference type="PANTHER" id="PTHR47816:SF5">
    <property type="entry name" value="RIBOSOMAL RNA LARGE SUBUNIT METHYLTRANSFERASE G"/>
    <property type="match status" value="1"/>
</dbReference>
<evidence type="ECO:0000259" key="7">
    <source>
        <dbReference type="Pfam" id="PF05175"/>
    </source>
</evidence>
<dbReference type="InterPro" id="IPR017237">
    <property type="entry name" value="RLMG"/>
</dbReference>
<dbReference type="Proteomes" id="UP001162780">
    <property type="component" value="Chromosome"/>
</dbReference>
<evidence type="ECO:0000313" key="10">
    <source>
        <dbReference type="Proteomes" id="UP001162780"/>
    </source>
</evidence>
<proteinExistence type="inferred from homology"/>
<evidence type="ECO:0000256" key="1">
    <source>
        <dbReference type="ARBA" id="ARBA00022490"/>
    </source>
</evidence>
<evidence type="ECO:0000256" key="2">
    <source>
        <dbReference type="ARBA" id="ARBA00022552"/>
    </source>
</evidence>
<keyword evidence="10" id="KW-1185">Reference proteome</keyword>
<keyword evidence="1 6" id="KW-0963">Cytoplasm</keyword>
<feature type="domain" description="Methyltransferase small" evidence="7">
    <location>
        <begin position="203"/>
        <end position="374"/>
    </location>
</feature>
<comment type="catalytic activity">
    <reaction evidence="6">
        <text>guanosine(1835) in 23S rRNA + S-adenosyl-L-methionine = N(2)-methylguanosine(1835) in 23S rRNA + S-adenosyl-L-homocysteine + H(+)</text>
        <dbReference type="Rhea" id="RHEA:42744"/>
        <dbReference type="Rhea" id="RHEA-COMP:10217"/>
        <dbReference type="Rhea" id="RHEA-COMP:10218"/>
        <dbReference type="ChEBI" id="CHEBI:15378"/>
        <dbReference type="ChEBI" id="CHEBI:57856"/>
        <dbReference type="ChEBI" id="CHEBI:59789"/>
        <dbReference type="ChEBI" id="CHEBI:74269"/>
        <dbReference type="ChEBI" id="CHEBI:74481"/>
        <dbReference type="EC" id="2.1.1.174"/>
    </reaction>
</comment>
<dbReference type="GO" id="GO:0008168">
    <property type="term" value="F:methyltransferase activity"/>
    <property type="evidence" value="ECO:0007669"/>
    <property type="project" value="UniProtKB-KW"/>
</dbReference>
<dbReference type="GO" id="GO:0032259">
    <property type="term" value="P:methylation"/>
    <property type="evidence" value="ECO:0007669"/>
    <property type="project" value="UniProtKB-KW"/>
</dbReference>
<comment type="function">
    <text evidence="6">Specifically methylates the guanine in position 1835 (m2G1835) of 23S rRNA.</text>
</comment>
<dbReference type="CDD" id="cd02440">
    <property type="entry name" value="AdoMet_MTases"/>
    <property type="match status" value="1"/>
</dbReference>
<comment type="subcellular location">
    <subcellularLocation>
        <location evidence="6">Cytoplasm</location>
    </subcellularLocation>
</comment>
<name>A0ABY7GMG2_9GAMM</name>
<dbReference type="InterPro" id="IPR029063">
    <property type="entry name" value="SAM-dependent_MTases_sf"/>
</dbReference>
<keyword evidence="2 6" id="KW-0698">rRNA processing</keyword>
<dbReference type="PROSITE" id="PS00092">
    <property type="entry name" value="N6_MTASE"/>
    <property type="match status" value="1"/>
</dbReference>
<dbReference type="Pfam" id="PF26049">
    <property type="entry name" value="RLMG_N"/>
    <property type="match status" value="1"/>
</dbReference>
<evidence type="ECO:0000256" key="6">
    <source>
        <dbReference type="HAMAP-Rule" id="MF_01859"/>
    </source>
</evidence>
<keyword evidence="5 6" id="KW-0949">S-adenosyl-L-methionine</keyword>
<dbReference type="InterPro" id="IPR058679">
    <property type="entry name" value="RlmG_N"/>
</dbReference>
<dbReference type="InterPro" id="IPR046977">
    <property type="entry name" value="RsmC/RlmG"/>
</dbReference>
<evidence type="ECO:0000256" key="4">
    <source>
        <dbReference type="ARBA" id="ARBA00022679"/>
    </source>
</evidence>
<reference evidence="9" key="1">
    <citation type="submission" date="2022-11" db="EMBL/GenBank/DDBJ databases">
        <title>Methylomonas rapida sp. nov., Carotenoid-Producing Obligate Methanotrophs with High Growth Characteristics and Biotechnological Potential.</title>
        <authorList>
            <person name="Tikhonova E.N."/>
            <person name="Suleimanov R.Z."/>
            <person name="Miroshnikov K."/>
            <person name="Oshkin I.Y."/>
            <person name="Belova S.E."/>
            <person name="Danilova O.V."/>
            <person name="Ashikhmin A."/>
            <person name="Konopkin A."/>
            <person name="But S.Y."/>
            <person name="Khmelenina V.N."/>
            <person name="Kuznetsov N."/>
            <person name="Pimenov N.V."/>
            <person name="Dedysh S.N."/>
        </authorList>
    </citation>
    <scope>NUCLEOTIDE SEQUENCE</scope>
    <source>
        <strain evidence="9">MP1</strain>
    </source>
</reference>
<keyword evidence="3 6" id="KW-0489">Methyltransferase</keyword>
<dbReference type="InterPro" id="IPR002052">
    <property type="entry name" value="DNA_methylase_N6_adenine_CS"/>
</dbReference>
<accession>A0ABY7GMG2</accession>
<dbReference type="RefSeq" id="WP_255186593.1">
    <property type="nucleotide sequence ID" value="NZ_CP113517.1"/>
</dbReference>
<gene>
    <name evidence="6" type="primary">rlmG</name>
    <name evidence="9" type="ORF">NM686_004000</name>
</gene>
<comment type="similarity">
    <text evidence="6">Belongs to the methyltransferase superfamily. RlmG family.</text>
</comment>